<dbReference type="SUPFAM" id="SSF55961">
    <property type="entry name" value="Bet v1-like"/>
    <property type="match status" value="1"/>
</dbReference>
<keyword evidence="1" id="KW-0472">Membrane</keyword>
<accession>A0A7X0MKU5</accession>
<name>A0A7X0MKU5_9SPHI</name>
<protein>
    <submittedName>
        <fullName evidence="2">Putative membrane protein</fullName>
    </submittedName>
</protein>
<dbReference type="Pfam" id="PF10604">
    <property type="entry name" value="Polyketide_cyc2"/>
    <property type="match status" value="1"/>
</dbReference>
<keyword evidence="1" id="KW-0812">Transmembrane</keyword>
<dbReference type="CDD" id="cd07818">
    <property type="entry name" value="SRPBCC_1"/>
    <property type="match status" value="1"/>
</dbReference>
<comment type="caution">
    <text evidence="2">The sequence shown here is derived from an EMBL/GenBank/DDBJ whole genome shotgun (WGS) entry which is preliminary data.</text>
</comment>
<reference evidence="2 3" key="1">
    <citation type="submission" date="2020-08" db="EMBL/GenBank/DDBJ databases">
        <title>Genomic Encyclopedia of Type Strains, Phase IV (KMG-V): Genome sequencing to study the core and pangenomes of soil and plant-associated prokaryotes.</title>
        <authorList>
            <person name="Whitman W."/>
        </authorList>
    </citation>
    <scope>NUCLEOTIDE SEQUENCE [LARGE SCALE GENOMIC DNA]</scope>
    <source>
        <strain evidence="2 3">M2T3</strain>
    </source>
</reference>
<proteinExistence type="predicted"/>
<dbReference type="Gene3D" id="3.30.530.20">
    <property type="match status" value="1"/>
</dbReference>
<organism evidence="2 3">
    <name type="scientific">Pedobacter cryoconitis</name>
    <dbReference type="NCBI Taxonomy" id="188932"/>
    <lineage>
        <taxon>Bacteria</taxon>
        <taxon>Pseudomonadati</taxon>
        <taxon>Bacteroidota</taxon>
        <taxon>Sphingobacteriia</taxon>
        <taxon>Sphingobacteriales</taxon>
        <taxon>Sphingobacteriaceae</taxon>
        <taxon>Pedobacter</taxon>
    </lineage>
</organism>
<dbReference type="RefSeq" id="WP_184628813.1">
    <property type="nucleotide sequence ID" value="NZ_JACHCC010000014.1"/>
</dbReference>
<dbReference type="AlphaFoldDB" id="A0A7X0MKU5"/>
<dbReference type="Proteomes" id="UP000521017">
    <property type="component" value="Unassembled WGS sequence"/>
</dbReference>
<sequence length="180" mass="20672">MSIVKTLLTIVVVVVVFLLVVGLFLKKEYTVERDITINKPKQQVFEYLKLLRNQNNFSKWARMDPKMKQEFKGTDGTVGFISSWSSEVKNVGTGEQEISKVTEGQRIDYHLRFIKPFKSNSEAYLETTALSPDHTRVKWAFTGVMNYPMNVMLLFMNMDKMLGPDLQTGLDNLKGILEKP</sequence>
<keyword evidence="1" id="KW-1133">Transmembrane helix</keyword>
<feature type="transmembrane region" description="Helical" evidence="1">
    <location>
        <begin position="6"/>
        <end position="25"/>
    </location>
</feature>
<dbReference type="InterPro" id="IPR019587">
    <property type="entry name" value="Polyketide_cyclase/dehydratase"/>
</dbReference>
<evidence type="ECO:0000313" key="3">
    <source>
        <dbReference type="Proteomes" id="UP000521017"/>
    </source>
</evidence>
<evidence type="ECO:0000256" key="1">
    <source>
        <dbReference type="SAM" id="Phobius"/>
    </source>
</evidence>
<dbReference type="InterPro" id="IPR023393">
    <property type="entry name" value="START-like_dom_sf"/>
</dbReference>
<evidence type="ECO:0000313" key="2">
    <source>
        <dbReference type="EMBL" id="MBB6502564.1"/>
    </source>
</evidence>
<gene>
    <name evidence="2" type="ORF">HDF25_004747</name>
</gene>
<dbReference type="EMBL" id="JACHCC010000014">
    <property type="protein sequence ID" value="MBB6502564.1"/>
    <property type="molecule type" value="Genomic_DNA"/>
</dbReference>